<protein>
    <submittedName>
        <fullName evidence="5">Molybdate ABC transporter substrate-binding protein</fullName>
    </submittedName>
</protein>
<dbReference type="PANTHER" id="PTHR30632:SF14">
    <property type="entry name" value="TUNGSTATE_MOLYBDATE_CHROMATE-BINDING PROTEIN MODA"/>
    <property type="match status" value="1"/>
</dbReference>
<evidence type="ECO:0000256" key="3">
    <source>
        <dbReference type="ARBA" id="ARBA00022729"/>
    </source>
</evidence>
<dbReference type="OrthoDB" id="9785015at2"/>
<dbReference type="NCBIfam" id="TIGR01256">
    <property type="entry name" value="modA"/>
    <property type="match status" value="1"/>
</dbReference>
<dbReference type="EMBL" id="VKAD01000001">
    <property type="protein sequence ID" value="TXR54479.1"/>
    <property type="molecule type" value="Genomic_DNA"/>
</dbReference>
<feature type="binding site" evidence="4">
    <location>
        <position position="57"/>
    </location>
    <ligand>
        <name>molybdate</name>
        <dbReference type="ChEBI" id="CHEBI:36264"/>
    </ligand>
</feature>
<dbReference type="Gene3D" id="3.40.190.10">
    <property type="entry name" value="Periplasmic binding protein-like II"/>
    <property type="match status" value="2"/>
</dbReference>
<dbReference type="RefSeq" id="WP_147713877.1">
    <property type="nucleotide sequence ID" value="NZ_VKAD01000001.1"/>
</dbReference>
<sequence length="253" mass="27811">MGFFYSVLIILLLSMQGLKAETVRVAVAANFYLPMQHISALFEAQTNHEVELSAASTGALYAQITQGAPYDLFLAADQQRPALLESKHLIVEQSRFTYAKGRLVFWSPKADVIDAQASKLVNGELPLIAIANPKTAPYGQAAVEVLTRLGLLEQYQGKLVEGQNLSQTYQYLISGTVPAGFLSLSQVLEDGDIPYGSAWLVPESMYQPIKQDAVLLKGGQVKGAQANEAAEQLWQFLQTDQIRQLIQDFGYQL</sequence>
<evidence type="ECO:0000256" key="2">
    <source>
        <dbReference type="ARBA" id="ARBA00022723"/>
    </source>
</evidence>
<dbReference type="Proteomes" id="UP000321764">
    <property type="component" value="Unassembled WGS sequence"/>
</dbReference>
<evidence type="ECO:0000256" key="4">
    <source>
        <dbReference type="PIRSR" id="PIRSR004846-1"/>
    </source>
</evidence>
<comment type="caution">
    <text evidence="5">The sequence shown here is derived from an EMBL/GenBank/DDBJ whole genome shotgun (WGS) entry which is preliminary data.</text>
</comment>
<evidence type="ECO:0000313" key="5">
    <source>
        <dbReference type="EMBL" id="TXR54479.1"/>
    </source>
</evidence>
<reference evidence="5 6" key="1">
    <citation type="submission" date="2019-07" db="EMBL/GenBank/DDBJ databases">
        <title>Reinekea sp. strain SSH23 genome sequencing and assembly.</title>
        <authorList>
            <person name="Kim I."/>
        </authorList>
    </citation>
    <scope>NUCLEOTIDE SEQUENCE [LARGE SCALE GENOMIC DNA]</scope>
    <source>
        <strain evidence="5 6">SSH23</strain>
    </source>
</reference>
<dbReference type="InterPro" id="IPR044084">
    <property type="entry name" value="AvModA-like_subst-bd"/>
</dbReference>
<dbReference type="InterPro" id="IPR050682">
    <property type="entry name" value="ModA/WtpA"/>
</dbReference>
<dbReference type="CDD" id="cd13539">
    <property type="entry name" value="PBP2_AvModA"/>
    <property type="match status" value="1"/>
</dbReference>
<feature type="binding site" evidence="4">
    <location>
        <position position="195"/>
    </location>
    <ligand>
        <name>molybdate</name>
        <dbReference type="ChEBI" id="CHEBI:36264"/>
    </ligand>
</feature>
<gene>
    <name evidence="5" type="primary">modA</name>
    <name evidence="5" type="ORF">FME95_08075</name>
</gene>
<evidence type="ECO:0000256" key="1">
    <source>
        <dbReference type="ARBA" id="ARBA00009175"/>
    </source>
</evidence>
<dbReference type="SUPFAM" id="SSF53850">
    <property type="entry name" value="Periplasmic binding protein-like II"/>
    <property type="match status" value="1"/>
</dbReference>
<keyword evidence="2 4" id="KW-0479">Metal-binding</keyword>
<evidence type="ECO:0000313" key="6">
    <source>
        <dbReference type="Proteomes" id="UP000321764"/>
    </source>
</evidence>
<dbReference type="GO" id="GO:0046872">
    <property type="term" value="F:metal ion binding"/>
    <property type="evidence" value="ECO:0007669"/>
    <property type="project" value="UniProtKB-KW"/>
</dbReference>
<dbReference type="GO" id="GO:0030973">
    <property type="term" value="F:molybdate ion binding"/>
    <property type="evidence" value="ECO:0007669"/>
    <property type="project" value="InterPro"/>
</dbReference>
<dbReference type="PANTHER" id="PTHR30632">
    <property type="entry name" value="MOLYBDATE-BINDING PERIPLASMIC PROTEIN"/>
    <property type="match status" value="1"/>
</dbReference>
<organism evidence="5 6">
    <name type="scientific">Reinekea thalattae</name>
    <dbReference type="NCBI Taxonomy" id="2593301"/>
    <lineage>
        <taxon>Bacteria</taxon>
        <taxon>Pseudomonadati</taxon>
        <taxon>Pseudomonadota</taxon>
        <taxon>Gammaproteobacteria</taxon>
        <taxon>Oceanospirillales</taxon>
        <taxon>Saccharospirillaceae</taxon>
        <taxon>Reinekea</taxon>
    </lineage>
</organism>
<dbReference type="InterPro" id="IPR005950">
    <property type="entry name" value="ModA"/>
</dbReference>
<proteinExistence type="inferred from homology"/>
<accession>A0A5C8ZB25</accession>
<dbReference type="GO" id="GO:0015689">
    <property type="term" value="P:molybdate ion transport"/>
    <property type="evidence" value="ECO:0007669"/>
    <property type="project" value="InterPro"/>
</dbReference>
<name>A0A5C8ZB25_9GAMM</name>
<dbReference type="AlphaFoldDB" id="A0A5C8ZB25"/>
<comment type="similarity">
    <text evidence="1">Belongs to the bacterial solute-binding protein ModA family.</text>
</comment>
<keyword evidence="3" id="KW-0732">Signal</keyword>
<keyword evidence="4" id="KW-0500">Molybdenum</keyword>
<dbReference type="PIRSF" id="PIRSF004846">
    <property type="entry name" value="ModA"/>
    <property type="match status" value="1"/>
</dbReference>
<dbReference type="Pfam" id="PF13531">
    <property type="entry name" value="SBP_bac_11"/>
    <property type="match status" value="1"/>
</dbReference>
<keyword evidence="6" id="KW-1185">Reference proteome</keyword>